<feature type="compositionally biased region" description="Acidic residues" evidence="1">
    <location>
        <begin position="191"/>
        <end position="202"/>
    </location>
</feature>
<gene>
    <name evidence="2" type="ORF">C6P40_004782</name>
</gene>
<protein>
    <submittedName>
        <fullName evidence="2">Uncharacterized protein</fullName>
    </submittedName>
</protein>
<comment type="caution">
    <text evidence="2">The sequence shown here is derived from an EMBL/GenBank/DDBJ whole genome shotgun (WGS) entry which is preliminary data.</text>
</comment>
<evidence type="ECO:0000256" key="1">
    <source>
        <dbReference type="SAM" id="MobiDB-lite"/>
    </source>
</evidence>
<feature type="non-terminal residue" evidence="2">
    <location>
        <position position="282"/>
    </location>
</feature>
<name>A0A9P7BE40_9ASCO</name>
<sequence length="282" mass="32394">DLTFDLWESGDTHGSWFICVAVSFISHDTWKREHHILEFQLLNNSGHTGEYLAQVVKRITDNYNITYKINNICLDSASNNLRFANNFHDLVNSSIIGSPHAEHIRKGILFKGLHYLIRCSSHIIHNITMKFTNAFKKILLPANYFDNKIIINDAKPVEHDLNVNEEEFYGDATSIAMLPKVAIVPERQIVDDDETEDEEESAEDKVTGNEDNNIEDKDDDETEDEEMEDEVEERNFVNTYNCATDLDKNGHLIFIYPDEAINSKVDSYLGENSNQDAEKIFD</sequence>
<dbReference type="PANTHER" id="PTHR47501">
    <property type="entry name" value="TRANSPOSASE-RELATED"/>
    <property type="match status" value="1"/>
</dbReference>
<organism evidence="2 3">
    <name type="scientific">Pichia californica</name>
    <dbReference type="NCBI Taxonomy" id="460514"/>
    <lineage>
        <taxon>Eukaryota</taxon>
        <taxon>Fungi</taxon>
        <taxon>Dikarya</taxon>
        <taxon>Ascomycota</taxon>
        <taxon>Saccharomycotina</taxon>
        <taxon>Pichiomycetes</taxon>
        <taxon>Pichiales</taxon>
        <taxon>Pichiaceae</taxon>
        <taxon>Pichia</taxon>
    </lineage>
</organism>
<feature type="non-terminal residue" evidence="2">
    <location>
        <position position="1"/>
    </location>
</feature>
<evidence type="ECO:0000313" key="2">
    <source>
        <dbReference type="EMBL" id="KAG0685816.1"/>
    </source>
</evidence>
<dbReference type="EMBL" id="PUHW01000700">
    <property type="protein sequence ID" value="KAG0685816.1"/>
    <property type="molecule type" value="Genomic_DNA"/>
</dbReference>
<evidence type="ECO:0000313" key="3">
    <source>
        <dbReference type="Proteomes" id="UP000697127"/>
    </source>
</evidence>
<feature type="region of interest" description="Disordered" evidence="1">
    <location>
        <begin position="187"/>
        <end position="236"/>
    </location>
</feature>
<accession>A0A9P7BE40</accession>
<keyword evidence="3" id="KW-1185">Reference proteome</keyword>
<proteinExistence type="predicted"/>
<dbReference type="Proteomes" id="UP000697127">
    <property type="component" value="Unassembled WGS sequence"/>
</dbReference>
<dbReference type="AlphaFoldDB" id="A0A9P7BE40"/>
<feature type="compositionally biased region" description="Acidic residues" evidence="1">
    <location>
        <begin position="212"/>
        <end position="232"/>
    </location>
</feature>
<dbReference type="PANTHER" id="PTHR47501:SF5">
    <property type="entry name" value="HAT C-TERMINAL DIMERISATION DOMAIN-CONTAINING PROTEIN"/>
    <property type="match status" value="1"/>
</dbReference>
<dbReference type="SUPFAM" id="SSF53098">
    <property type="entry name" value="Ribonuclease H-like"/>
    <property type="match status" value="1"/>
</dbReference>
<dbReference type="InterPro" id="IPR012337">
    <property type="entry name" value="RNaseH-like_sf"/>
</dbReference>
<reference evidence="2" key="1">
    <citation type="submission" date="2020-11" db="EMBL/GenBank/DDBJ databases">
        <title>Kefir isolates.</title>
        <authorList>
            <person name="Marcisauskas S."/>
            <person name="Kim Y."/>
            <person name="Blasche S."/>
        </authorList>
    </citation>
    <scope>NUCLEOTIDE SEQUENCE</scope>
    <source>
        <strain evidence="2">Olga-1</strain>
    </source>
</reference>